<feature type="domain" description="EGF-like" evidence="23">
    <location>
        <begin position="1212"/>
        <end position="1248"/>
    </location>
</feature>
<dbReference type="CDD" id="cd00054">
    <property type="entry name" value="EGF_CA"/>
    <property type="match status" value="33"/>
</dbReference>
<feature type="disulfide bond" evidence="19">
    <location>
        <begin position="3539"/>
        <end position="3566"/>
    </location>
</feature>
<evidence type="ECO:0000256" key="12">
    <source>
        <dbReference type="ARBA" id="ARBA00022837"/>
    </source>
</evidence>
<keyword evidence="3" id="KW-0217">Developmental protein</keyword>
<dbReference type="GO" id="GO:0080090">
    <property type="term" value="P:regulation of primary metabolic process"/>
    <property type="evidence" value="ECO:0007669"/>
    <property type="project" value="UniProtKB-ARBA"/>
</dbReference>
<feature type="domain" description="EGF-like" evidence="23">
    <location>
        <begin position="1520"/>
        <end position="1558"/>
    </location>
</feature>
<dbReference type="FunFam" id="2.10.25.10:FF:000123">
    <property type="entry name" value="Crumbs homolog 1 (Drosophila)"/>
    <property type="match status" value="2"/>
</dbReference>
<comment type="subcellular location">
    <subcellularLocation>
        <location evidence="1">Apical cell membrane</location>
        <topology evidence="1">Single-pass type I membrane protein</topology>
    </subcellularLocation>
    <subcellularLocation>
        <location evidence="2">Secreted</location>
    </subcellularLocation>
</comment>
<feature type="domain" description="EGF-like" evidence="23">
    <location>
        <begin position="3300"/>
        <end position="3339"/>
    </location>
</feature>
<feature type="disulfide bond" evidence="18">
    <location>
        <begin position="2821"/>
        <end position="2830"/>
    </location>
</feature>
<feature type="disulfide bond" evidence="18">
    <location>
        <begin position="1045"/>
        <end position="1054"/>
    </location>
</feature>
<feature type="disulfide bond" evidence="18">
    <location>
        <begin position="3329"/>
        <end position="3338"/>
    </location>
</feature>
<feature type="disulfide bond" evidence="18">
    <location>
        <begin position="773"/>
        <end position="782"/>
    </location>
</feature>
<keyword evidence="13" id="KW-0914">Notch signaling pathway</keyword>
<dbReference type="PANTHER" id="PTHR24049">
    <property type="entry name" value="CRUMBS FAMILY MEMBER"/>
    <property type="match status" value="1"/>
</dbReference>
<keyword evidence="11" id="KW-0221">Differentiation</keyword>
<feature type="domain" description="EGF-like" evidence="23">
    <location>
        <begin position="1288"/>
        <end position="1324"/>
    </location>
</feature>
<feature type="compositionally biased region" description="Low complexity" evidence="20">
    <location>
        <begin position="2476"/>
        <end position="2491"/>
    </location>
</feature>
<feature type="domain" description="EGF-like" evidence="23">
    <location>
        <begin position="1364"/>
        <end position="1399"/>
    </location>
</feature>
<feature type="disulfide bond" evidence="18">
    <location>
        <begin position="926"/>
        <end position="935"/>
    </location>
</feature>
<feature type="domain" description="EGF-like" evidence="23">
    <location>
        <begin position="1019"/>
        <end position="1055"/>
    </location>
</feature>
<dbReference type="GO" id="GO:0002064">
    <property type="term" value="P:epithelial cell development"/>
    <property type="evidence" value="ECO:0007669"/>
    <property type="project" value="UniProtKB-ARBA"/>
</dbReference>
<feature type="compositionally biased region" description="Low complexity" evidence="20">
    <location>
        <begin position="2441"/>
        <end position="2456"/>
    </location>
</feature>
<feature type="domain" description="EGF-like" evidence="23">
    <location>
        <begin position="1057"/>
        <end position="1093"/>
    </location>
</feature>
<feature type="disulfide bond" evidence="18">
    <location>
        <begin position="542"/>
        <end position="551"/>
    </location>
</feature>
<dbReference type="GO" id="GO:0009792">
    <property type="term" value="P:embryo development ending in birth or egg hatching"/>
    <property type="evidence" value="ECO:0007669"/>
    <property type="project" value="UniProtKB-ARBA"/>
</dbReference>
<dbReference type="GO" id="GO:0005509">
    <property type="term" value="F:calcium ion binding"/>
    <property type="evidence" value="ECO:0007669"/>
    <property type="project" value="InterPro"/>
</dbReference>
<keyword evidence="14" id="KW-1133">Transmembrane helix</keyword>
<evidence type="ECO:0000256" key="19">
    <source>
        <dbReference type="PROSITE-ProRule" id="PRU00122"/>
    </source>
</evidence>
<dbReference type="GO" id="GO:0008593">
    <property type="term" value="P:regulation of Notch signaling pathway"/>
    <property type="evidence" value="ECO:0007669"/>
    <property type="project" value="UniProtKB-ARBA"/>
</dbReference>
<feature type="domain" description="EGF-like" evidence="23">
    <location>
        <begin position="709"/>
        <end position="745"/>
    </location>
</feature>
<keyword evidence="10" id="KW-0677">Repeat</keyword>
<keyword evidence="15" id="KW-0472">Membrane</keyword>
<feature type="disulfide bond" evidence="18">
    <location>
        <begin position="1508"/>
        <end position="1517"/>
    </location>
</feature>
<feature type="disulfide bond" evidence="18">
    <location>
        <begin position="1352"/>
        <end position="1361"/>
    </location>
</feature>
<dbReference type="GO" id="GO:0009967">
    <property type="term" value="P:positive regulation of signal transduction"/>
    <property type="evidence" value="ECO:0007669"/>
    <property type="project" value="UniProtKB-ARBA"/>
</dbReference>
<feature type="disulfide bond" evidence="18">
    <location>
        <begin position="888"/>
        <end position="897"/>
    </location>
</feature>
<dbReference type="PROSITE" id="PS01187">
    <property type="entry name" value="EGF_CA"/>
    <property type="match status" value="9"/>
</dbReference>
<dbReference type="GO" id="GO:0005911">
    <property type="term" value="C:cell-cell junction"/>
    <property type="evidence" value="ECO:0007669"/>
    <property type="project" value="UniProtKB-ARBA"/>
</dbReference>
<dbReference type="InterPro" id="IPR013032">
    <property type="entry name" value="EGF-like_CS"/>
</dbReference>
<feature type="domain" description="EGF-like" evidence="23">
    <location>
        <begin position="400"/>
        <end position="436"/>
    </location>
</feature>
<feature type="region of interest" description="Disordered" evidence="20">
    <location>
        <begin position="1828"/>
        <end position="1850"/>
    </location>
</feature>
<dbReference type="GO" id="GO:0030182">
    <property type="term" value="P:neuron differentiation"/>
    <property type="evidence" value="ECO:0007669"/>
    <property type="project" value="UniProtKB-ARBA"/>
</dbReference>
<dbReference type="SMART" id="SM00282">
    <property type="entry name" value="LamG"/>
    <property type="match status" value="4"/>
</dbReference>
<feature type="domain" description="EGF-like" evidence="23">
    <location>
        <begin position="630"/>
        <end position="666"/>
    </location>
</feature>
<evidence type="ECO:0000256" key="4">
    <source>
        <dbReference type="ARBA" id="ARBA00022475"/>
    </source>
</evidence>
<feature type="domain" description="EGF-like" evidence="23">
    <location>
        <begin position="248"/>
        <end position="284"/>
    </location>
</feature>
<dbReference type="GO" id="GO:0051241">
    <property type="term" value="P:negative regulation of multicellular organismal process"/>
    <property type="evidence" value="ECO:0007669"/>
    <property type="project" value="UniProtKB-ARBA"/>
</dbReference>
<dbReference type="GO" id="GO:0048638">
    <property type="term" value="P:regulation of developmental growth"/>
    <property type="evidence" value="ECO:0007669"/>
    <property type="project" value="UniProtKB-ARBA"/>
</dbReference>
<feature type="disulfide bond" evidence="18">
    <location>
        <begin position="1368"/>
        <end position="1378"/>
    </location>
</feature>
<feature type="domain" description="EGF-like" evidence="23">
    <location>
        <begin position="205"/>
        <end position="246"/>
    </location>
</feature>
<feature type="disulfide bond" evidence="18">
    <location>
        <begin position="2802"/>
        <end position="2819"/>
    </location>
</feature>
<feature type="disulfide bond" evidence="18">
    <location>
        <begin position="3349"/>
        <end position="3366"/>
    </location>
</feature>
<feature type="disulfide bond" evidence="18">
    <location>
        <begin position="274"/>
        <end position="283"/>
    </location>
</feature>
<evidence type="ECO:0000313" key="24">
    <source>
        <dbReference type="EMBL" id="KAJ8020449.1"/>
    </source>
</evidence>
<dbReference type="FunFam" id="2.10.25.10:FF:000146">
    <property type="entry name" value="Putative neurogenic locus notch"/>
    <property type="match status" value="1"/>
</dbReference>
<feature type="disulfide bond" evidence="18">
    <location>
        <begin position="1314"/>
        <end position="1323"/>
    </location>
</feature>
<evidence type="ECO:0000256" key="14">
    <source>
        <dbReference type="ARBA" id="ARBA00022989"/>
    </source>
</evidence>
<feature type="disulfide bond" evidence="18">
    <location>
        <begin position="2762"/>
        <end position="2779"/>
    </location>
</feature>
<dbReference type="FunFam" id="2.10.25.10:FF:000053">
    <property type="entry name" value="Slit guidance ligand 2"/>
    <property type="match status" value="1"/>
</dbReference>
<dbReference type="SMART" id="SM00179">
    <property type="entry name" value="EGF_CA"/>
    <property type="match status" value="39"/>
</dbReference>
<feature type="disulfide bond" evidence="18">
    <location>
        <begin position="388"/>
        <end position="397"/>
    </location>
</feature>
<keyword evidence="5" id="KW-0964">Secreted</keyword>
<feature type="domain" description="EGF-like" evidence="23">
    <location>
        <begin position="1560"/>
        <end position="1596"/>
    </location>
</feature>
<dbReference type="FunFam" id="2.10.25.10:FF:000136">
    <property type="entry name" value="Neurogenic locus notch 1"/>
    <property type="match status" value="1"/>
</dbReference>
<feature type="disulfide bond" evidence="18">
    <location>
        <begin position="504"/>
        <end position="513"/>
    </location>
</feature>
<feature type="domain" description="EGF-like" evidence="23">
    <location>
        <begin position="516"/>
        <end position="552"/>
    </location>
</feature>
<feature type="disulfide bond" evidence="18">
    <location>
        <begin position="1083"/>
        <end position="1092"/>
    </location>
</feature>
<feature type="domain" description="EGF-like" evidence="23">
    <location>
        <begin position="1598"/>
        <end position="1635"/>
    </location>
</feature>
<keyword evidence="8" id="KW-0812">Transmembrane</keyword>
<feature type="domain" description="EGF-like" evidence="23">
    <location>
        <begin position="438"/>
        <end position="475"/>
    </location>
</feature>
<dbReference type="InterPro" id="IPR018097">
    <property type="entry name" value="EGF_Ca-bd_CS"/>
</dbReference>
<dbReference type="GO" id="GO:0120025">
    <property type="term" value="C:plasma membrane bounded cell projection"/>
    <property type="evidence" value="ECO:0007669"/>
    <property type="project" value="UniProtKB-ARBA"/>
</dbReference>
<feature type="disulfide bond" evidence="18">
    <location>
        <begin position="964"/>
        <end position="973"/>
    </location>
</feature>
<dbReference type="Pfam" id="PF02210">
    <property type="entry name" value="Laminin_G_2"/>
    <property type="match status" value="3"/>
</dbReference>
<dbReference type="InterPro" id="IPR001881">
    <property type="entry name" value="EGF-like_Ca-bd_dom"/>
</dbReference>
<dbReference type="FunFam" id="2.10.25.10:FF:000061">
    <property type="entry name" value="Delta-like protein"/>
    <property type="match status" value="2"/>
</dbReference>
<feature type="disulfide bond" evidence="18">
    <location>
        <begin position="3102"/>
        <end position="3111"/>
    </location>
</feature>
<keyword evidence="17" id="KW-0325">Glycoprotein</keyword>
<evidence type="ECO:0000256" key="18">
    <source>
        <dbReference type="PROSITE-ProRule" id="PRU00076"/>
    </source>
</evidence>
<feature type="domain" description="EGF-like" evidence="23">
    <location>
        <begin position="477"/>
        <end position="514"/>
    </location>
</feature>
<feature type="disulfide bond" evidence="18">
    <location>
        <begin position="312"/>
        <end position="321"/>
    </location>
</feature>
<feature type="domain" description="EGF-like" evidence="23">
    <location>
        <begin position="1095"/>
        <end position="1131"/>
    </location>
</feature>
<dbReference type="GO" id="GO:0048871">
    <property type="term" value="P:multicellular organismal-level homeostasis"/>
    <property type="evidence" value="ECO:0007669"/>
    <property type="project" value="UniProtKB-ARBA"/>
</dbReference>
<feature type="chain" id="PRO_5040515180" evidence="21">
    <location>
        <begin position="23"/>
        <end position="3567"/>
    </location>
</feature>
<comment type="caution">
    <text evidence="24">The sequence shown here is derived from an EMBL/GenBank/DDBJ whole genome shotgun (WGS) entry which is preliminary data.</text>
</comment>
<feature type="domain" description="EGF-like" evidence="23">
    <location>
        <begin position="1250"/>
        <end position="1286"/>
    </location>
</feature>
<dbReference type="Proteomes" id="UP001152320">
    <property type="component" value="Chromosome 22"/>
</dbReference>
<feature type="domain" description="Laminin G" evidence="22">
    <location>
        <begin position="2841"/>
        <end position="3032"/>
    </location>
</feature>
<feature type="disulfide bond" evidence="18">
    <location>
        <begin position="1007"/>
        <end position="1016"/>
    </location>
</feature>
<dbReference type="GO" id="GO:0051049">
    <property type="term" value="P:regulation of transport"/>
    <property type="evidence" value="ECO:0007669"/>
    <property type="project" value="UniProtKB-ARBA"/>
</dbReference>
<dbReference type="FunFam" id="2.10.25.10:FF:000006">
    <property type="entry name" value="Versican core protein-like isoform 1"/>
    <property type="match status" value="1"/>
</dbReference>
<dbReference type="Gene3D" id="2.10.25.10">
    <property type="entry name" value="Laminin"/>
    <property type="match status" value="44"/>
</dbReference>
<dbReference type="GO" id="GO:0060255">
    <property type="term" value="P:regulation of macromolecule metabolic process"/>
    <property type="evidence" value="ECO:0007669"/>
    <property type="project" value="UniProtKB-ARBA"/>
</dbReference>
<feature type="disulfide bond" evidence="18">
    <location>
        <begin position="580"/>
        <end position="589"/>
    </location>
</feature>
<feature type="domain" description="EGF-like" evidence="23">
    <location>
        <begin position="1483"/>
        <end position="1518"/>
    </location>
</feature>
<dbReference type="SUPFAM" id="SSF49899">
    <property type="entry name" value="Concanavalin A-like lectins/glucanases"/>
    <property type="match status" value="4"/>
</dbReference>
<dbReference type="GO" id="GO:0051093">
    <property type="term" value="P:negative regulation of developmental process"/>
    <property type="evidence" value="ECO:0007669"/>
    <property type="project" value="UniProtKB-ARBA"/>
</dbReference>
<dbReference type="FunFam" id="2.10.25.10:FF:000565">
    <property type="entry name" value="Predicted protein"/>
    <property type="match status" value="1"/>
</dbReference>
<dbReference type="InterPro" id="IPR051022">
    <property type="entry name" value="Notch_Cell-Fate_Det"/>
</dbReference>
<dbReference type="PROSITE" id="PS50025">
    <property type="entry name" value="LAM_G_DOMAIN"/>
    <property type="match status" value="4"/>
</dbReference>
<dbReference type="FunFam" id="2.10.25.10:FF:000122">
    <property type="entry name" value="Protein crumbs homolog 2"/>
    <property type="match status" value="6"/>
</dbReference>
<dbReference type="InterPro" id="IPR000742">
    <property type="entry name" value="EGF"/>
</dbReference>
<dbReference type="InterPro" id="IPR013320">
    <property type="entry name" value="ConA-like_dom_sf"/>
</dbReference>
<feature type="disulfide bond" evidence="18">
    <location>
        <begin position="236"/>
        <end position="245"/>
    </location>
</feature>
<feature type="domain" description="Laminin G" evidence="22">
    <location>
        <begin position="3384"/>
        <end position="3566"/>
    </location>
</feature>
<feature type="domain" description="EGF-like" evidence="23">
    <location>
        <begin position="592"/>
        <end position="628"/>
    </location>
</feature>
<feature type="disulfide bond" evidence="18">
    <location>
        <begin position="426"/>
        <end position="435"/>
    </location>
</feature>
<dbReference type="FunFam" id="2.10.25.10:FF:000173">
    <property type="entry name" value="Neurogenic locus notch protein 2"/>
    <property type="match status" value="1"/>
</dbReference>
<evidence type="ECO:0000256" key="9">
    <source>
        <dbReference type="ARBA" id="ARBA00022729"/>
    </source>
</evidence>
<dbReference type="PROSITE" id="PS01186">
    <property type="entry name" value="EGF_2"/>
    <property type="match status" value="35"/>
</dbReference>
<dbReference type="GO" id="GO:0048598">
    <property type="term" value="P:embryonic morphogenesis"/>
    <property type="evidence" value="ECO:0007669"/>
    <property type="project" value="UniProtKB-ARBA"/>
</dbReference>
<sequence>MCVLRWLLIPLSCVMIWTLVKGSRCIHENITEYHLTPREILVNWSAVEGNLCNTHLECYGAPSILNFIPQLCPLEAQPNDRVILVPPSNSLQALSAANVSEDQFLSCEGISEGQLFTPSPTNLPVLVPSSFLPAGQVAFFVQFPESVFATCKLGLRLRILVKTVSCQPDLSSEICSGRGQCITRWMEDEYYCRCYDNFTGKYCEEYDGCGIQPCHNGGTCLDLPLGHQREDYLCICSAFLTGPTCEEIEGNCNSSRCVNGECQAVSSSSHICLCQDGFQGVFCDDNINECLSAPCLNGATCEDSVAAFQCVCAEHFEGYNCGEMINYCDFSPCKNNGTCSPVFGGFNCTCVDGFTGDTCSINVDECSSHRCQNNGTCQDEIGMYSCVCQPGFEGLHCETDVDECTSSPCQQNSSCVDLVDGFHCECLPGWFGTLCELDIPECASSPCQNEGTCREELNGYSCECLQGLFSGPDCEVPLHNCSFYPCINNGTCSIVNQVTYSCDCVERYTGQNCETFIPYCVDNDCTNNSTCIEEESGYSCSCVVGYEGTLCQENIDDCKNHTCLNGAVCVDEVNSFQCQCLPGFTGVNCEFEINECDSFPCMNEATCVDAVNGFICHCLPGFDGTLCEVDVEECSSMPCLNEGTCKDVVSGYLCDCGIGFNGTNCAIDLDLCSLGVCGNSSLFCSEVQGGHNYSCVCSPGFTGYSCEVDIDECSSSPCQNEAICRDAVNAYQCYCLPGYVGDNCEFEINECFSSPCLHNSTCVDLFNNYTCLCAEGYEGFHCEIDIDDCESHRCHHGATCIDEVNGYRCQCTPAFTGELCEEDFDECLSNPCNSNTSMCVNLVDGYQCFCLSGWTGPTCTINIDECLSQPCLNGATCQDGVSSYTCQCTEGYRGTSCEEEINECDSKPCFHDGTCVDVLEGYVCICAAGYSGLNCEININECASTPCTNNGTCLDLINSFTCNCLPTYYGDDCSLLPCEVYPCENDGMCSNLRGDLENYPLGVRCDCLPGYLGLRCEINVDECPQDACSQNGFCLDGINSFTCLCGPGWAGFDCSQPIDDCIGNLCQNNSTCIDLNESYECLCPVGFEGDLCERETNECAMNYCRNGAQCVDLFNDYRCICQDGWMGKNCSLDVNECLSNPCLNNATCINQLNEFYCVCPPFITGPFCDTFFDPCDTEFNPCQNNATCISQQNGTSLCVCQEGFSGINCEINMNECASEPCLNGALCEDMIAGYTCHCVTGFMGRVCEENINDCSENVCRNNGTCVDEVNGYHCECTRGWTGPDCTIDIRECASRPCEHGATCVDLLDSYECICPLGYEGLDCETEINECLSEPCLNNATCIDLVGDVSCLCLDGFTGHLCEENLDDCEPFPCNNGSCVDQVAGFICECYPGYTGPTCQEDIDECASRPCLNDAACQNSIDGYFCLCQDGYRGINCEFDIDICNNTAYNSSQCLNGASCLDGPGNSFSCLCAPGFTGEYCQSDINECLSQPCQNGACLDEMNGFTCICMEGWTGDHCDTDLDECISQPCQNGAICSQQPPPGGYLCYCPPGYQGLNCEIDYNECLSTPCQNDATCIDGVNFYQCLCPFGFSGKECEAVVDVCTLEPCSNNATCIFTGPGTYNCSCDEGYFGTHCQDEDPCIASPCFNGGTCLSSGASFTCVCPTGFQGNLCETLSNITTTTADRLTTPEESFSTSSVIGTQGLTSRDRLTSQTEGPNFSSHGTSTARSKSTNRVSTTSQPLLSSRTTDREKSTSLTTSAVSAGILSTPDRLTPTTFQMSTLGMTPEMTSSLTEMSQTDSTSSVSHLPPITTPFASGITSDMIGRVTTFTSSNAGSSSQESLAPEDGTTDTMITSLDKTSFAELSTGGPDLLTTSPLDITTSDRIQQSTPSVDRKVTYLSSFTSVVSAVSTVSPKEETVAATSMSEMTDSLSTPLHPEITLEPSGPGMGTMETFSSPLGVSSTPYVSVSSSEADITDHQTDSVSFVSTSTTVMTSSADTRETSAEFGTKVTEKLASSPGFVPSSSAATERVTSRDLTSEEIPLKTSTEKISESRTVKTEPVTSTPTTILAETSLAETSENFLYTAKITSSFPGRGGSTPDEIKTVDVITDTVQSSPVTLEGSLETASRKGTQLTEMATSISSMGSSEEAKTVGEFSTETFSQSFTTNTAKTTDRFEVALTSESVSEVTPDATKASSSSSRGIETSVPSVGVTIDQSGPDFLGTTEISGFTQSQMISSDKVETQSVGTVKLSSSTVSPEGPSLTSTRILTPGSLSTEVALSTSVKKTGSPAGTEMQKTSSLGTERKTLTEIDSTLEIQETSDLSTADGTVSVLTTERGLSTSPGEVTFPLSISTMAHGVTESHSTIGRQSSTESPFTSGRKLSTLEYSSPIITTDSASTTTVGTMTMQATSSTSGKLSTLTSTHATSIDTTTPDKMVPSTQPTGGEQSTTVTTGGETTRSLISEMVATSQMSETSDQSDSSLPSKTLSSTVTDSVSSTMSADVTSLPFASESSDSTFSTVVTSPSLNPATCQTVPCQNGGVCKEETSTGLISYQCNCPFRFGGNFCEYELTIFFPSFRGDSFLQHDLLGFAGLPSNDIFIQFIPQSSSGLLLFSEAIPISSTDYLHLYLRDWRVIVEISCGFGQILRVESDVVITADEQVGVFVRQRRPSGFQFTCGLDLEVKGQTTSTQAFSFIYPQPLGSLYVGGLPSDFTPQTTPPPVSGFVGCIHFLQVNSVEYFVYQDAVNGKNIGSCQVADLCMFNPCRNNATCSSASSNASFSCQCLDGYSGILCEHETHFCWPNPCHAGATCVSLEDQQTFACLCPYGRFGLTCNESLAISRPLFSGTNLGYSSHLQYARVLNWDFVMTLKLKFALANSNSAVKSNWLLFSGQKGEGYRGSDYLALGIEDGYLKLLFDLGTGAAVLRSPEPLNLSLAFHDLLLGRHEKEGWLKVDDQVNVSATTQGHLIGLNTYRDLFIGGVHPGEQLYLPDNLSFKNGFEGCVYDLEVKAGQYGGFSKVGDPPGHVDSAINVGQCELSECALSECKNGAICVDLGASYRCECLPGWKGPLCEDKINACDPQHEPPPSCSAGSLCLLQPVGYTCLCPLGKTGRFCSIDQSISDPRFHGDWSFMSFEPFRDIRYETLITIEFKATSQSGLLFYAAQSLQEDAGDFISVALTNGFIEFRFSLDGQSDPAIIKSSTPLDMTSDTWLSLEVSRFNQLGLLRFEGEEIRRRAPGSLTSLDIGTDLYAGGVPDLSAINPLAVENEPSGFEGCIRRIVVNGYELDLTIDGAKDGRNVGDCDGTGCGYGVCKNNGTCLVGLLDPMDFICQCQTPYTGRTCTESTFCLNNLCENEGLCVSDHDSATYNCSCQLGWAGPYCNLSVIISTSVHLTPKSSILYSDESYNNSNTTITNISLSFKTRHPSGMILWAGEPVTGGGRDYLGLGLEDGKVKLGIHLGYDSSTLIKHGTSLNDGNWHTITIHRFEGDLSLHVDNQSLLSLNVGGSYTSLDIRGLYYFGGFGAGTDVAISTGGVFDNTLDHCVSDVTIGDNKGPIDFSESSFAYDITSCT</sequence>
<evidence type="ECO:0000256" key="15">
    <source>
        <dbReference type="ARBA" id="ARBA00023136"/>
    </source>
</evidence>
<feature type="domain" description="EGF-like" evidence="23">
    <location>
        <begin position="2793"/>
        <end position="2831"/>
    </location>
</feature>
<keyword evidence="7" id="KW-0597">Phosphoprotein</keyword>
<feature type="domain" description="EGF-like" evidence="23">
    <location>
        <begin position="3033"/>
        <end position="3069"/>
    </location>
</feature>
<dbReference type="InterPro" id="IPR000152">
    <property type="entry name" value="EGF-type_Asp/Asn_hydroxyl_site"/>
</dbReference>
<feature type="disulfide bond" evidence="18">
    <location>
        <begin position="1529"/>
        <end position="1546"/>
    </location>
</feature>
<evidence type="ECO:0000256" key="2">
    <source>
        <dbReference type="ARBA" id="ARBA00004613"/>
    </source>
</evidence>
<dbReference type="CDD" id="cd00110">
    <property type="entry name" value="LamG"/>
    <property type="match status" value="4"/>
</dbReference>
<feature type="disulfide bond" evidence="18">
    <location>
        <begin position="1159"/>
        <end position="1168"/>
    </location>
</feature>
<feature type="domain" description="EGF-like" evidence="23">
    <location>
        <begin position="668"/>
        <end position="707"/>
    </location>
</feature>
<feature type="compositionally biased region" description="Polar residues" evidence="20">
    <location>
        <begin position="2464"/>
        <end position="2475"/>
    </location>
</feature>
<dbReference type="PROSITE" id="PS00022">
    <property type="entry name" value="EGF_1"/>
    <property type="match status" value="45"/>
</dbReference>
<feature type="disulfide bond" evidence="18">
    <location>
        <begin position="2555"/>
        <end position="2564"/>
    </location>
</feature>
<feature type="disulfide bond" evidence="18">
    <location>
        <begin position="3368"/>
        <end position="3377"/>
    </location>
</feature>
<feature type="domain" description="EGF-like" evidence="23">
    <location>
        <begin position="324"/>
        <end position="360"/>
    </location>
</feature>
<evidence type="ECO:0000256" key="1">
    <source>
        <dbReference type="ARBA" id="ARBA00004247"/>
    </source>
</evidence>
<dbReference type="GO" id="GO:0060562">
    <property type="term" value="P:epithelial tube morphogenesis"/>
    <property type="evidence" value="ECO:0007669"/>
    <property type="project" value="UniProtKB-ARBA"/>
</dbReference>
<dbReference type="GO" id="GO:0005576">
    <property type="term" value="C:extracellular region"/>
    <property type="evidence" value="ECO:0007669"/>
    <property type="project" value="UniProtKB-SubCell"/>
</dbReference>
<evidence type="ECO:0000259" key="23">
    <source>
        <dbReference type="PROSITE" id="PS50026"/>
    </source>
</evidence>
<feature type="disulfide bond" evidence="18">
    <location>
        <begin position="1625"/>
        <end position="1634"/>
    </location>
</feature>
<evidence type="ECO:0000256" key="10">
    <source>
        <dbReference type="ARBA" id="ARBA00022737"/>
    </source>
</evidence>
<evidence type="ECO:0000256" key="5">
    <source>
        <dbReference type="ARBA" id="ARBA00022525"/>
    </source>
</evidence>
<feature type="domain" description="EGF-like" evidence="23">
    <location>
        <begin position="286"/>
        <end position="322"/>
    </location>
</feature>
<feature type="compositionally biased region" description="Polar residues" evidence="20">
    <location>
        <begin position="1685"/>
        <end position="1745"/>
    </location>
</feature>
<feature type="disulfide bond" evidence="18">
    <location>
        <begin position="350"/>
        <end position="359"/>
    </location>
</feature>
<feature type="disulfide bond" evidence="18">
    <location>
        <begin position="175"/>
        <end position="192"/>
    </location>
</feature>
<feature type="region of interest" description="Disordered" evidence="20">
    <location>
        <begin position="1685"/>
        <end position="1758"/>
    </location>
</feature>
<dbReference type="Pfam" id="PF00008">
    <property type="entry name" value="EGF"/>
    <property type="match status" value="22"/>
</dbReference>
<feature type="region of interest" description="Disordered" evidence="20">
    <location>
        <begin position="2184"/>
        <end position="2216"/>
    </location>
</feature>
<evidence type="ECO:0000256" key="20">
    <source>
        <dbReference type="SAM" id="MobiDB-lite"/>
    </source>
</evidence>
<feature type="domain" description="EGF-like" evidence="23">
    <location>
        <begin position="938"/>
        <end position="974"/>
    </location>
</feature>
<feature type="disulfide bond" evidence="18">
    <location>
        <begin position="1548"/>
        <end position="1557"/>
    </location>
</feature>
<keyword evidence="6 18" id="KW-0245">EGF-like domain</keyword>
<evidence type="ECO:0000256" key="13">
    <source>
        <dbReference type="ARBA" id="ARBA00022976"/>
    </source>
</evidence>
<feature type="region of interest" description="Disordered" evidence="20">
    <location>
        <begin position="2016"/>
        <end position="2038"/>
    </location>
</feature>
<feature type="domain" description="EGF-like" evidence="23">
    <location>
        <begin position="1401"/>
        <end position="1437"/>
    </location>
</feature>
<feature type="domain" description="EGF-like" evidence="23">
    <location>
        <begin position="823"/>
        <end position="860"/>
    </location>
</feature>
<dbReference type="GO" id="GO:0048592">
    <property type="term" value="P:eye morphogenesis"/>
    <property type="evidence" value="ECO:0007669"/>
    <property type="project" value="UniProtKB-ARBA"/>
</dbReference>
<evidence type="ECO:0000256" key="6">
    <source>
        <dbReference type="ARBA" id="ARBA00022536"/>
    </source>
</evidence>
<feature type="domain" description="EGF-like" evidence="23">
    <location>
        <begin position="362"/>
        <end position="398"/>
    </location>
</feature>
<dbReference type="GO" id="GO:0003008">
    <property type="term" value="P:system process"/>
    <property type="evidence" value="ECO:0007669"/>
    <property type="project" value="UniProtKB-ARBA"/>
</dbReference>
<feature type="domain" description="EGF-like" evidence="23">
    <location>
        <begin position="2753"/>
        <end position="2791"/>
    </location>
</feature>
<keyword evidence="4" id="KW-1003">Cell membrane</keyword>
<feature type="domain" description="EGF-like" evidence="23">
    <location>
        <begin position="1326"/>
        <end position="1362"/>
    </location>
</feature>
<dbReference type="FunFam" id="2.10.25.10:FF:000391">
    <property type="entry name" value="Weary, isoform C"/>
    <property type="match status" value="1"/>
</dbReference>
<dbReference type="FunFam" id="2.10.25.10:FF:000143">
    <property type="entry name" value="Protein crumbs 1"/>
    <property type="match status" value="4"/>
</dbReference>
<name>A0A9Q1BCQ9_HOLLE</name>
<dbReference type="InterPro" id="IPR009030">
    <property type="entry name" value="Growth_fac_rcpt_cys_sf"/>
</dbReference>
<dbReference type="InterPro" id="IPR001791">
    <property type="entry name" value="Laminin_G"/>
</dbReference>
<feature type="domain" description="EGF-like" evidence="23">
    <location>
        <begin position="900"/>
        <end position="936"/>
    </location>
</feature>
<dbReference type="Gene3D" id="2.60.120.200">
    <property type="match status" value="4"/>
</dbReference>
<feature type="disulfide bond" evidence="18">
    <location>
        <begin position="850"/>
        <end position="859"/>
    </location>
</feature>
<feature type="domain" description="EGF-like" evidence="23">
    <location>
        <begin position="862"/>
        <end position="898"/>
    </location>
</feature>
<evidence type="ECO:0000256" key="11">
    <source>
        <dbReference type="ARBA" id="ARBA00022782"/>
    </source>
</evidence>
<feature type="domain" description="EGF-like" evidence="23">
    <location>
        <begin position="1636"/>
        <end position="1672"/>
    </location>
</feature>
<dbReference type="GO" id="GO:0003002">
    <property type="term" value="P:regionalization"/>
    <property type="evidence" value="ECO:0007669"/>
    <property type="project" value="UniProtKB-ARBA"/>
</dbReference>
<evidence type="ECO:0000256" key="3">
    <source>
        <dbReference type="ARBA" id="ARBA00022473"/>
    </source>
</evidence>
<evidence type="ECO:0000256" key="17">
    <source>
        <dbReference type="ARBA" id="ARBA00023180"/>
    </source>
</evidence>
<dbReference type="PROSITE" id="PS00010">
    <property type="entry name" value="ASX_HYDROXYL"/>
    <property type="match status" value="25"/>
</dbReference>
<keyword evidence="12" id="KW-0106">Calcium</keyword>
<feature type="domain" description="EGF-like" evidence="23">
    <location>
        <begin position="975"/>
        <end position="1017"/>
    </location>
</feature>
<feature type="disulfide bond" evidence="18">
    <location>
        <begin position="194"/>
        <end position="203"/>
    </location>
</feature>
<evidence type="ECO:0000256" key="8">
    <source>
        <dbReference type="ARBA" id="ARBA00022692"/>
    </source>
</evidence>
<feature type="disulfide bond" evidence="18">
    <location>
        <begin position="1487"/>
        <end position="1497"/>
    </location>
</feature>
<feature type="domain" description="EGF-like" evidence="23">
    <location>
        <begin position="785"/>
        <end position="821"/>
    </location>
</feature>
<feature type="disulfide bond" evidence="18">
    <location>
        <begin position="735"/>
        <end position="744"/>
    </location>
</feature>
<feature type="compositionally biased region" description="Polar residues" evidence="20">
    <location>
        <begin position="2192"/>
        <end position="2206"/>
    </location>
</feature>
<feature type="domain" description="EGF-like" evidence="23">
    <location>
        <begin position="1171"/>
        <end position="1210"/>
    </location>
</feature>
<dbReference type="OrthoDB" id="283575at2759"/>
<feature type="domain" description="EGF-like" evidence="23">
    <location>
        <begin position="554"/>
        <end position="590"/>
    </location>
</feature>
<evidence type="ECO:0000313" key="25">
    <source>
        <dbReference type="Proteomes" id="UP001152320"/>
    </source>
</evidence>
<dbReference type="GO" id="GO:0061326">
    <property type="term" value="P:renal tubule development"/>
    <property type="evidence" value="ECO:0007669"/>
    <property type="project" value="UniProtKB-ARBA"/>
</dbReference>
<feature type="domain" description="EGF-like" evidence="23">
    <location>
        <begin position="3340"/>
        <end position="3378"/>
    </location>
</feature>
<dbReference type="Pfam" id="PF00054">
    <property type="entry name" value="Laminin_G_1"/>
    <property type="match status" value="1"/>
</dbReference>
<reference evidence="24" key="1">
    <citation type="submission" date="2021-10" db="EMBL/GenBank/DDBJ databases">
        <title>Tropical sea cucumber genome reveals ecological adaptation and Cuvierian tubules defense mechanism.</title>
        <authorList>
            <person name="Chen T."/>
        </authorList>
    </citation>
    <scope>NUCLEOTIDE SEQUENCE</scope>
    <source>
        <strain evidence="24">Nanhai2018</strain>
        <tissue evidence="24">Muscle</tissue>
    </source>
</reference>
<feature type="disulfide bond" evidence="18">
    <location>
        <begin position="1200"/>
        <end position="1209"/>
    </location>
</feature>
<feature type="disulfide bond" evidence="18">
    <location>
        <begin position="1238"/>
        <end position="1247"/>
    </location>
</feature>
<feature type="disulfide bond" evidence="18">
    <location>
        <begin position="697"/>
        <end position="706"/>
    </location>
</feature>
<dbReference type="SUPFAM" id="SSF57196">
    <property type="entry name" value="EGF/Laminin"/>
    <property type="match status" value="20"/>
</dbReference>
<proteinExistence type="predicted"/>
<dbReference type="GO" id="GO:0051240">
    <property type="term" value="P:positive regulation of multicellular organismal process"/>
    <property type="evidence" value="ECO:0007669"/>
    <property type="project" value="UniProtKB-ARBA"/>
</dbReference>
<feature type="compositionally biased region" description="Polar residues" evidence="20">
    <location>
        <begin position="1828"/>
        <end position="1840"/>
    </location>
</feature>
<feature type="domain" description="EGF-like" evidence="23">
    <location>
        <begin position="1133"/>
        <end position="1169"/>
    </location>
</feature>
<dbReference type="FunFam" id="2.60.120.200:FF:000210">
    <property type="entry name" value="Protein eyes shut homolog"/>
    <property type="match status" value="1"/>
</dbReference>
<feature type="disulfide bond" evidence="18">
    <location>
        <begin position="3059"/>
        <end position="3068"/>
    </location>
</feature>
<organism evidence="24 25">
    <name type="scientific">Holothuria leucospilota</name>
    <name type="common">Black long sea cucumber</name>
    <name type="synonym">Mertensiothuria leucospilota</name>
    <dbReference type="NCBI Taxonomy" id="206669"/>
    <lineage>
        <taxon>Eukaryota</taxon>
        <taxon>Metazoa</taxon>
        <taxon>Echinodermata</taxon>
        <taxon>Eleutherozoa</taxon>
        <taxon>Echinozoa</taxon>
        <taxon>Holothuroidea</taxon>
        <taxon>Aspidochirotacea</taxon>
        <taxon>Aspidochirotida</taxon>
        <taxon>Holothuriidae</taxon>
        <taxon>Holothuria</taxon>
    </lineage>
</organism>
<feature type="disulfide bond" evidence="18">
    <location>
        <begin position="811"/>
        <end position="820"/>
    </location>
</feature>
<evidence type="ECO:0000256" key="16">
    <source>
        <dbReference type="ARBA" id="ARBA00023157"/>
    </source>
</evidence>
<feature type="domain" description="EGF-like" evidence="23">
    <location>
        <begin position="747"/>
        <end position="783"/>
    </location>
</feature>
<feature type="compositionally biased region" description="Low complexity" evidence="20">
    <location>
        <begin position="2407"/>
        <end position="2429"/>
    </location>
</feature>
<dbReference type="GO" id="GO:0007219">
    <property type="term" value="P:Notch signaling pathway"/>
    <property type="evidence" value="ECO:0007669"/>
    <property type="project" value="UniProtKB-KW"/>
</dbReference>
<evidence type="ECO:0000256" key="21">
    <source>
        <dbReference type="SAM" id="SignalP"/>
    </source>
</evidence>
<feature type="domain" description="EGF-like" evidence="23">
    <location>
        <begin position="2525"/>
        <end position="2565"/>
    </location>
</feature>
<dbReference type="PROSITE" id="PS50026">
    <property type="entry name" value="EGF_3"/>
    <property type="match status" value="46"/>
</dbReference>
<feature type="disulfide bond" evidence="18">
    <location>
        <begin position="618"/>
        <end position="627"/>
    </location>
</feature>
<evidence type="ECO:0000259" key="22">
    <source>
        <dbReference type="PROSITE" id="PS50025"/>
    </source>
</evidence>
<feature type="domain" description="Laminin G" evidence="22">
    <location>
        <begin position="2570"/>
        <end position="2751"/>
    </location>
</feature>
<protein>
    <submittedName>
        <fullName evidence="24">Protein eyes shut-like</fullName>
    </submittedName>
</protein>
<feature type="signal peptide" evidence="21">
    <location>
        <begin position="1"/>
        <end position="22"/>
    </location>
</feature>
<comment type="caution">
    <text evidence="18">Lacks conserved residue(s) required for the propagation of feature annotation.</text>
</comment>
<dbReference type="Pfam" id="PF12661">
    <property type="entry name" value="hEGF"/>
    <property type="match status" value="5"/>
</dbReference>
<dbReference type="FunFam" id="2.10.25.10:FF:000004">
    <property type="entry name" value="Neurogenic locus notch 1"/>
    <property type="match status" value="1"/>
</dbReference>
<dbReference type="FunFam" id="2.10.25.10:FF:000031">
    <property type="entry name" value="neurogenic locus notch homolog protein 3"/>
    <property type="match status" value="1"/>
</dbReference>
<dbReference type="EMBL" id="JAIZAY010000022">
    <property type="protein sequence ID" value="KAJ8020449.1"/>
    <property type="molecule type" value="Genomic_DNA"/>
</dbReference>
<feature type="disulfide bond" evidence="18">
    <location>
        <begin position="1276"/>
        <end position="1285"/>
    </location>
</feature>
<feature type="disulfide bond" evidence="18">
    <location>
        <begin position="656"/>
        <end position="665"/>
    </location>
</feature>
<feature type="disulfide bond" evidence="18">
    <location>
        <begin position="1121"/>
        <end position="1130"/>
    </location>
</feature>
<dbReference type="GO" id="GO:0016324">
    <property type="term" value="C:apical plasma membrane"/>
    <property type="evidence" value="ECO:0007669"/>
    <property type="project" value="UniProtKB-SubCell"/>
</dbReference>
<feature type="disulfide bond" evidence="18">
    <location>
        <begin position="1427"/>
        <end position="1436"/>
    </location>
</feature>
<feature type="disulfide bond" evidence="18">
    <location>
        <begin position="2781"/>
        <end position="2790"/>
    </location>
</feature>
<dbReference type="Pfam" id="PF25024">
    <property type="entry name" value="EGF_TEN"/>
    <property type="match status" value="1"/>
</dbReference>
<accession>A0A9Q1BCQ9</accession>
<feature type="disulfide bond" evidence="18">
    <location>
        <begin position="1662"/>
        <end position="1671"/>
    </location>
</feature>
<evidence type="ECO:0000256" key="7">
    <source>
        <dbReference type="ARBA" id="ARBA00022553"/>
    </source>
</evidence>
<feature type="domain" description="EGF-like" evidence="23">
    <location>
        <begin position="162"/>
        <end position="204"/>
    </location>
</feature>
<feature type="disulfide bond" evidence="18">
    <location>
        <begin position="252"/>
        <end position="262"/>
    </location>
</feature>
<feature type="disulfide bond" evidence="18">
    <location>
        <begin position="1389"/>
        <end position="1398"/>
    </location>
</feature>
<keyword evidence="25" id="KW-1185">Reference proteome</keyword>
<dbReference type="FunFam" id="2.10.25.10:FF:000247">
    <property type="entry name" value="Delta/notch like EGF repeat containing"/>
    <property type="match status" value="1"/>
</dbReference>
<feature type="disulfide bond" evidence="18">
    <location>
        <begin position="1586"/>
        <end position="1595"/>
    </location>
</feature>
<dbReference type="SUPFAM" id="SSF57184">
    <property type="entry name" value="Growth factor receptor domain"/>
    <property type="match status" value="6"/>
</dbReference>
<dbReference type="PANTHER" id="PTHR24049:SF29">
    <property type="entry name" value="EGF-LIKE DOMAIN-CONTAINING PROTEIN"/>
    <property type="match status" value="1"/>
</dbReference>
<gene>
    <name evidence="24" type="ORF">HOLleu_40040</name>
</gene>
<keyword evidence="9 21" id="KW-0732">Signal</keyword>
<dbReference type="FunFam" id="2.10.25.10:FF:000109">
    <property type="entry name" value="Notch homolog 4, [Drosophila]"/>
    <property type="match status" value="1"/>
</dbReference>
<keyword evidence="16 18" id="KW-1015">Disulfide bond</keyword>
<feature type="domain" description="EGF-like" evidence="23">
    <location>
        <begin position="3071"/>
        <end position="3112"/>
    </location>
</feature>
<dbReference type="SMART" id="SM00181">
    <property type="entry name" value="EGF"/>
    <property type="match status" value="46"/>
</dbReference>
<feature type="disulfide bond" evidence="18">
    <location>
        <begin position="1471"/>
        <end position="1480"/>
    </location>
</feature>
<feature type="domain" description="Laminin G" evidence="22">
    <location>
        <begin position="3118"/>
        <end position="3304"/>
    </location>
</feature>
<feature type="domain" description="EGF-like" evidence="23">
    <location>
        <begin position="1439"/>
        <end position="1481"/>
    </location>
</feature>
<dbReference type="FunFam" id="2.10.25.10:FF:000472">
    <property type="entry name" value="Uncharacterized protein, isoform A"/>
    <property type="match status" value="5"/>
</dbReference>
<feature type="region of interest" description="Disordered" evidence="20">
    <location>
        <begin position="2407"/>
        <end position="2491"/>
    </location>
</feature>